<comment type="caution">
    <text evidence="3">The sequence shown here is derived from an EMBL/GenBank/DDBJ whole genome shotgun (WGS) entry which is preliminary data.</text>
</comment>
<evidence type="ECO:0000256" key="1">
    <source>
        <dbReference type="SAM" id="SignalP"/>
    </source>
</evidence>
<organism evidence="3 4">
    <name type="scientific">Marinilabilia salmonicolor</name>
    <dbReference type="NCBI Taxonomy" id="989"/>
    <lineage>
        <taxon>Bacteria</taxon>
        <taxon>Pseudomonadati</taxon>
        <taxon>Bacteroidota</taxon>
        <taxon>Bacteroidia</taxon>
        <taxon>Marinilabiliales</taxon>
        <taxon>Marinilabiliaceae</taxon>
        <taxon>Marinilabilia</taxon>
    </lineage>
</organism>
<evidence type="ECO:0000259" key="2">
    <source>
        <dbReference type="Pfam" id="PF13349"/>
    </source>
</evidence>
<gene>
    <name evidence="3" type="ORF">DFO77_101175</name>
</gene>
<feature type="domain" description="DUF4097" evidence="2">
    <location>
        <begin position="190"/>
        <end position="312"/>
    </location>
</feature>
<feature type="signal peptide" evidence="1">
    <location>
        <begin position="1"/>
        <end position="22"/>
    </location>
</feature>
<dbReference type="EMBL" id="QPIZ01000001">
    <property type="protein sequence ID" value="RCW39405.1"/>
    <property type="molecule type" value="Genomic_DNA"/>
</dbReference>
<evidence type="ECO:0000313" key="4">
    <source>
        <dbReference type="Proteomes" id="UP000252733"/>
    </source>
</evidence>
<dbReference type="Pfam" id="PF13349">
    <property type="entry name" value="DUF4097"/>
    <property type="match status" value="1"/>
</dbReference>
<dbReference type="InterPro" id="IPR025164">
    <property type="entry name" value="Toastrack_DUF4097"/>
</dbReference>
<proteinExistence type="predicted"/>
<name>A0A368VGS7_9BACT</name>
<evidence type="ECO:0000313" key="3">
    <source>
        <dbReference type="EMBL" id="RCW39405.1"/>
    </source>
</evidence>
<feature type="chain" id="PRO_5017042301" evidence="1">
    <location>
        <begin position="23"/>
        <end position="340"/>
    </location>
</feature>
<keyword evidence="1" id="KW-0732">Signal</keyword>
<sequence>MKHFLSLSIFLLLLAGCQLAVAQQLADQVDERFSGVQAIQVKGVFCDVSVNAGTSDEVHLTGEIRVTRSIEDYAIKTLREGNLLKVWVEHPTMMRGIAKGLLSFDAPEDVMLTIENVSGDVEVLNIGSDDMSLASVSGDIRVSGAGSGCRLKSVSGEIEASLISGQLKANSVSGDVRVSDVKGGFTGNSTSGNISAKMVEGVVSLGSTSGDFVLESLMSGASAKTTSGSIRVNILKGDLQCETVSGSVTLMDVTGSLKISSTSGDQTGTGIMLTGDSHFRSVSGDVEMDVLNEIESLSFRLKSNSGRLMAGNSSADDKLEISGGEIFVNGSSTSGNQIFK</sequence>
<dbReference type="PROSITE" id="PS51257">
    <property type="entry name" value="PROKAR_LIPOPROTEIN"/>
    <property type="match status" value="1"/>
</dbReference>
<reference evidence="3 4" key="1">
    <citation type="submission" date="2018-07" db="EMBL/GenBank/DDBJ databases">
        <title>Freshwater and sediment microbial communities from various areas in North America, analyzing microbe dynamics in response to fracking.</title>
        <authorList>
            <person name="Lamendella R."/>
        </authorList>
    </citation>
    <scope>NUCLEOTIDE SEQUENCE [LARGE SCALE GENOMIC DNA]</scope>
    <source>
        <strain evidence="3 4">160A</strain>
    </source>
</reference>
<protein>
    <submittedName>
        <fullName evidence="3">Putative adhesin</fullName>
    </submittedName>
</protein>
<dbReference type="AlphaFoldDB" id="A0A368VGS7"/>
<keyword evidence="4" id="KW-1185">Reference proteome</keyword>
<dbReference type="RefSeq" id="WP_114436149.1">
    <property type="nucleotide sequence ID" value="NZ_QPIZ01000001.1"/>
</dbReference>
<dbReference type="Proteomes" id="UP000252733">
    <property type="component" value="Unassembled WGS sequence"/>
</dbReference>
<accession>A0A368VGS7</accession>